<dbReference type="PROSITE" id="PS00455">
    <property type="entry name" value="AMP_BINDING"/>
    <property type="match status" value="1"/>
</dbReference>
<accession>A0ABV6MQT2</accession>
<dbReference type="PANTHER" id="PTHR43201:SF5">
    <property type="entry name" value="MEDIUM-CHAIN ACYL-COA LIGASE ACSF2, MITOCHONDRIAL"/>
    <property type="match status" value="1"/>
</dbReference>
<dbReference type="SUPFAM" id="SSF56801">
    <property type="entry name" value="Acetyl-CoA synthetase-like"/>
    <property type="match status" value="1"/>
</dbReference>
<dbReference type="Gene3D" id="3.30.300.30">
    <property type="match status" value="1"/>
</dbReference>
<dbReference type="RefSeq" id="WP_273940863.1">
    <property type="nucleotide sequence ID" value="NZ_CP097263.1"/>
</dbReference>
<reference evidence="5 6" key="1">
    <citation type="submission" date="2024-09" db="EMBL/GenBank/DDBJ databases">
        <authorList>
            <person name="Sun Q."/>
            <person name="Mori K."/>
        </authorList>
    </citation>
    <scope>NUCLEOTIDE SEQUENCE [LARGE SCALE GENOMIC DNA]</scope>
    <source>
        <strain evidence="5 6">TBRC 1432</strain>
    </source>
</reference>
<dbReference type="Pfam" id="PF13193">
    <property type="entry name" value="AMP-binding_C"/>
    <property type="match status" value="1"/>
</dbReference>
<evidence type="ECO:0000313" key="5">
    <source>
        <dbReference type="EMBL" id="MFC0542442.1"/>
    </source>
</evidence>
<keyword evidence="6" id="KW-1185">Reference proteome</keyword>
<dbReference type="InterPro" id="IPR000873">
    <property type="entry name" value="AMP-dep_synth/lig_dom"/>
</dbReference>
<organism evidence="5 6">
    <name type="scientific">Kutzneria chonburiensis</name>
    <dbReference type="NCBI Taxonomy" id="1483604"/>
    <lineage>
        <taxon>Bacteria</taxon>
        <taxon>Bacillati</taxon>
        <taxon>Actinomycetota</taxon>
        <taxon>Actinomycetes</taxon>
        <taxon>Pseudonocardiales</taxon>
        <taxon>Pseudonocardiaceae</taxon>
        <taxon>Kutzneria</taxon>
    </lineage>
</organism>
<dbReference type="InterPro" id="IPR045851">
    <property type="entry name" value="AMP-bd_C_sf"/>
</dbReference>
<dbReference type="PANTHER" id="PTHR43201">
    <property type="entry name" value="ACYL-COA SYNTHETASE"/>
    <property type="match status" value="1"/>
</dbReference>
<dbReference type="InterPro" id="IPR042099">
    <property type="entry name" value="ANL_N_sf"/>
</dbReference>
<gene>
    <name evidence="5" type="ORF">ACFFH7_13170</name>
</gene>
<dbReference type="Gene3D" id="3.40.50.12780">
    <property type="entry name" value="N-terminal domain of ligase-like"/>
    <property type="match status" value="1"/>
</dbReference>
<feature type="domain" description="AMP-dependent synthetase/ligase" evidence="3">
    <location>
        <begin position="9"/>
        <end position="353"/>
    </location>
</feature>
<dbReference type="EMBL" id="JBHLUD010000004">
    <property type="protein sequence ID" value="MFC0542442.1"/>
    <property type="molecule type" value="Genomic_DNA"/>
</dbReference>
<name>A0ABV6MQT2_9PSEU</name>
<evidence type="ECO:0000256" key="2">
    <source>
        <dbReference type="ARBA" id="ARBA00022598"/>
    </source>
</evidence>
<evidence type="ECO:0000259" key="3">
    <source>
        <dbReference type="Pfam" id="PF00501"/>
    </source>
</evidence>
<protein>
    <submittedName>
        <fullName evidence="5">AMP-binding protein</fullName>
    </submittedName>
</protein>
<dbReference type="Proteomes" id="UP001589810">
    <property type="component" value="Unassembled WGS sequence"/>
</dbReference>
<keyword evidence="2" id="KW-0436">Ligase</keyword>
<dbReference type="Pfam" id="PF00501">
    <property type="entry name" value="AMP-binding"/>
    <property type="match status" value="1"/>
</dbReference>
<sequence length="507" mass="54571">MANGFYGLAAADPARPALIDPDGQVTTFGELRARVNTVSHALRALGLTPGDVVAAMVHNSAAYFELVLATGQLGLYLVPINTHLTPSEVAFIVADSGAQVMIAHADLAAELDLSVPHKLSIDGPVPGWSAYEDLTSDTEDPSDLVEGRVMMYTSGTTGRPKGVQRELTGRPPGTIAQAMADGMAPFGMRPDDGVHLVCSPLYHAAPHFFSMSALHLGHTIVWHRKFDAEAVLRAIEQHRVTDSHVVPIHFVRMLRLPAEVRGRYDLSSLRTLIHAGAPCPVEVKQQMIDWIGPRVWEYLGATEGIVSIVSPVEWLSHPGTVGRPLPTITVKLLDDNGHEVPQGEAGTIYYDTPGDPFEYHNDPGKTAANRVGGLHTVGDLGRFDAEGYLYLLDRRTDLILTGGVNVYPAEVEQHLLTHPAVADAAVIGVPDAEWGQSVLAVIQPGRGAVASDGLARQLLDHCAAGLASFKRPKRIEFRSDFPRTATGKLLRRELREEFAGVSDPAGS</sequence>
<dbReference type="InterPro" id="IPR025110">
    <property type="entry name" value="AMP-bd_C"/>
</dbReference>
<evidence type="ECO:0000259" key="4">
    <source>
        <dbReference type="Pfam" id="PF13193"/>
    </source>
</evidence>
<dbReference type="InterPro" id="IPR020845">
    <property type="entry name" value="AMP-binding_CS"/>
</dbReference>
<evidence type="ECO:0000256" key="1">
    <source>
        <dbReference type="ARBA" id="ARBA00006432"/>
    </source>
</evidence>
<comment type="similarity">
    <text evidence="1">Belongs to the ATP-dependent AMP-binding enzyme family.</text>
</comment>
<comment type="caution">
    <text evidence="5">The sequence shown here is derived from an EMBL/GenBank/DDBJ whole genome shotgun (WGS) entry which is preliminary data.</text>
</comment>
<evidence type="ECO:0000313" key="6">
    <source>
        <dbReference type="Proteomes" id="UP001589810"/>
    </source>
</evidence>
<proteinExistence type="inferred from homology"/>
<feature type="domain" description="AMP-binding enzyme C-terminal" evidence="4">
    <location>
        <begin position="410"/>
        <end position="488"/>
    </location>
</feature>